<dbReference type="Proteomes" id="UP001589894">
    <property type="component" value="Unassembled WGS sequence"/>
</dbReference>
<dbReference type="EMBL" id="JBHLUE010000016">
    <property type="protein sequence ID" value="MFC0566191.1"/>
    <property type="molecule type" value="Genomic_DNA"/>
</dbReference>
<feature type="compositionally biased region" description="Low complexity" evidence="1">
    <location>
        <begin position="393"/>
        <end position="404"/>
    </location>
</feature>
<feature type="compositionally biased region" description="Pro residues" evidence="1">
    <location>
        <begin position="226"/>
        <end position="235"/>
    </location>
</feature>
<dbReference type="Gene3D" id="3.40.50.300">
    <property type="entry name" value="P-loop containing nucleotide triphosphate hydrolases"/>
    <property type="match status" value="1"/>
</dbReference>
<proteinExistence type="predicted"/>
<evidence type="ECO:0000313" key="3">
    <source>
        <dbReference type="Proteomes" id="UP001589894"/>
    </source>
</evidence>
<dbReference type="PANTHER" id="PTHR43384:SF14">
    <property type="entry name" value="ESX-1 SECRETION-ASSOCIATED PROTEIN ESPI"/>
    <property type="match status" value="1"/>
</dbReference>
<dbReference type="InterPro" id="IPR050625">
    <property type="entry name" value="ParA/MinD_ATPase"/>
</dbReference>
<reference evidence="2 3" key="1">
    <citation type="submission" date="2024-09" db="EMBL/GenBank/DDBJ databases">
        <authorList>
            <person name="Sun Q."/>
            <person name="Mori K."/>
        </authorList>
    </citation>
    <scope>NUCLEOTIDE SEQUENCE [LARGE SCALE GENOMIC DNA]</scope>
    <source>
        <strain evidence="2 3">TBRC 2205</strain>
    </source>
</reference>
<dbReference type="PANTHER" id="PTHR43384">
    <property type="entry name" value="SEPTUM SITE-DETERMINING PROTEIN MIND HOMOLOG, CHLOROPLASTIC-RELATED"/>
    <property type="match status" value="1"/>
</dbReference>
<dbReference type="SUPFAM" id="SSF52540">
    <property type="entry name" value="P-loop containing nucleoside triphosphate hydrolases"/>
    <property type="match status" value="1"/>
</dbReference>
<name>A0ABV6NZI5_9ACTN</name>
<organism evidence="2 3">
    <name type="scientific">Plantactinospora siamensis</name>
    <dbReference type="NCBI Taxonomy" id="555372"/>
    <lineage>
        <taxon>Bacteria</taxon>
        <taxon>Bacillati</taxon>
        <taxon>Actinomycetota</taxon>
        <taxon>Actinomycetes</taxon>
        <taxon>Micromonosporales</taxon>
        <taxon>Micromonosporaceae</taxon>
        <taxon>Plantactinospora</taxon>
    </lineage>
</organism>
<accession>A0ABV6NZI5</accession>
<feature type="compositionally biased region" description="Pro residues" evidence="1">
    <location>
        <begin position="264"/>
        <end position="287"/>
    </location>
</feature>
<gene>
    <name evidence="2" type="ORF">ACFFHU_18875</name>
</gene>
<dbReference type="PRINTS" id="PR01217">
    <property type="entry name" value="PRICHEXTENSN"/>
</dbReference>
<dbReference type="InterPro" id="IPR027417">
    <property type="entry name" value="P-loop_NTPase"/>
</dbReference>
<feature type="region of interest" description="Disordered" evidence="1">
    <location>
        <begin position="393"/>
        <end position="447"/>
    </location>
</feature>
<sequence>MDGTDNGWGRPAEPAPRWRALLDRARGGRSADHHEPDARRDEGRGPRGPGRRGDGAPPDADLPGAEPGAPGGQGWSGVPATRSGYPQPGGDRYGVGPAGSTFFGDDDGAGGPELVDRAAARQLSESRYAALRDLSVEGEAGTSRYSALQPEAPAQSADSRYALLEPADPAPDRSWTEPAPDRSWTAPEPDRSWTAPEPDRSWTAPEPDRSWTAPEPDRSWTEPAPRAEPPPPDLDQPPGQADPGRGWMEPGPGRTDRLAAPWVEPTPPRAAPGPQRPAPAAPTPPWTEPVVRPPDGRGSAPAGAGRAAAAPLSRAAGSAAAPLSRAAGSAAVGAVPSGTAAVGGRSPGGAVLGGVPAGSASVGTAPPPGAVAGTAPIPAPVIPAQPRPAQPIPAHSIPAPSAPATLPPGPSIPAQGRVTIEPGYPRTAARRRGQADPETQRAGAILGRDVDRPRVIAFANPKGGVHKTTATVLAAATIGSVRGQGVLAWDDNELRGTLGLRAGSARHARTIKHLVADLMMIEASSGTALYERLDDYLRHASDGSYDVLAGEENSRFASRLDQHTVGRVLDLLRRTHNIICVDTGNNVESANWQTVLRAADQLVITTVPREDAAFTADWMLDLLHETGMGALVENAVTLLSCPTPGRSPLLDDLERHFGTRTRAVAVVPYDPALETGSSIEYGQLQPETRDAWLRAAAVMVEPFVR</sequence>
<evidence type="ECO:0000313" key="2">
    <source>
        <dbReference type="EMBL" id="MFC0566191.1"/>
    </source>
</evidence>
<feature type="compositionally biased region" description="Low complexity" evidence="1">
    <location>
        <begin position="296"/>
        <end position="344"/>
    </location>
</feature>
<evidence type="ECO:0000256" key="1">
    <source>
        <dbReference type="SAM" id="MobiDB-lite"/>
    </source>
</evidence>
<comment type="caution">
    <text evidence="2">The sequence shown here is derived from an EMBL/GenBank/DDBJ whole genome shotgun (WGS) entry which is preliminary data.</text>
</comment>
<feature type="region of interest" description="Disordered" evidence="1">
    <location>
        <begin position="1"/>
        <end position="118"/>
    </location>
</feature>
<protein>
    <submittedName>
        <fullName evidence="2">AAA family ATPase</fullName>
    </submittedName>
</protein>
<feature type="region of interest" description="Disordered" evidence="1">
    <location>
        <begin position="138"/>
        <end position="344"/>
    </location>
</feature>
<dbReference type="RefSeq" id="WP_377340679.1">
    <property type="nucleotide sequence ID" value="NZ_JBHLUE010000016.1"/>
</dbReference>
<feature type="compositionally biased region" description="Low complexity" evidence="1">
    <location>
        <begin position="55"/>
        <end position="68"/>
    </location>
</feature>
<feature type="compositionally biased region" description="Basic and acidic residues" evidence="1">
    <location>
        <begin position="20"/>
        <end position="45"/>
    </location>
</feature>
<keyword evidence="3" id="KW-1185">Reference proteome</keyword>